<dbReference type="InterPro" id="IPR003829">
    <property type="entry name" value="Pirin_N_dom"/>
</dbReference>
<comment type="similarity">
    <text evidence="1 3">Belongs to the pirin family.</text>
</comment>
<comment type="cofactor">
    <cofactor evidence="2">
        <name>Fe cation</name>
        <dbReference type="ChEBI" id="CHEBI:24875"/>
    </cofactor>
    <text evidence="2">Binds 1 Fe cation per subunit.</text>
</comment>
<proteinExistence type="inferred from homology"/>
<sequence length="251" mass="26454">MSTPSRSLPADAFTVITSDARATTETDWVTSRHSFSFGDHYDPGNTHFGTLLVNNEERVSPGQGFDTHPHRETEIVTWVTEGALVHQDSEGHSGVIHPGLAQRMSAGTGILHSERNDTAEGQVAPVRFVAMWIAPDESGLAPSYDQRDVGAELGRGGLVTVASGDPAHDSAIRIANRSATLSAARLAAGTAAALPHSRFTHLFVTTGSVRVAGRTLGTGDAVRAGDVGGEPVTAVTDAEILVWAMNRRLGE</sequence>
<dbReference type="Pfam" id="PF02678">
    <property type="entry name" value="Pirin"/>
    <property type="match status" value="1"/>
</dbReference>
<evidence type="ECO:0000259" key="4">
    <source>
        <dbReference type="Pfam" id="PF02678"/>
    </source>
</evidence>
<dbReference type="Gene3D" id="2.60.120.10">
    <property type="entry name" value="Jelly Rolls"/>
    <property type="match status" value="2"/>
</dbReference>
<dbReference type="SUPFAM" id="SSF51182">
    <property type="entry name" value="RmlC-like cupins"/>
    <property type="match status" value="1"/>
</dbReference>
<name>A0A857KEX5_9ACTN</name>
<organism evidence="6">
    <name type="scientific">Gordonia amarae</name>
    <dbReference type="NCBI Taxonomy" id="36821"/>
    <lineage>
        <taxon>Bacteria</taxon>
        <taxon>Bacillati</taxon>
        <taxon>Actinomycetota</taxon>
        <taxon>Actinomycetes</taxon>
        <taxon>Mycobacteriales</taxon>
        <taxon>Gordoniaceae</taxon>
        <taxon>Gordonia</taxon>
    </lineage>
</organism>
<evidence type="ECO:0000259" key="5">
    <source>
        <dbReference type="Pfam" id="PF17954"/>
    </source>
</evidence>
<dbReference type="PIRSF" id="PIRSF006232">
    <property type="entry name" value="Pirin"/>
    <property type="match status" value="1"/>
</dbReference>
<dbReference type="RefSeq" id="WP_005192128.1">
    <property type="nucleotide sequence ID" value="NZ_CP045804.1"/>
</dbReference>
<protein>
    <submittedName>
        <fullName evidence="6">Pirin family protein</fullName>
    </submittedName>
</protein>
<dbReference type="PANTHER" id="PTHR43212:SF3">
    <property type="entry name" value="QUERCETIN 2,3-DIOXYGENASE"/>
    <property type="match status" value="1"/>
</dbReference>
<dbReference type="GO" id="GO:0046872">
    <property type="term" value="F:metal ion binding"/>
    <property type="evidence" value="ECO:0007669"/>
    <property type="project" value="UniProtKB-KW"/>
</dbReference>
<evidence type="ECO:0000313" key="6">
    <source>
        <dbReference type="EMBL" id="QHN38097.1"/>
    </source>
</evidence>
<dbReference type="Pfam" id="PF17954">
    <property type="entry name" value="Pirin_C_2"/>
    <property type="match status" value="1"/>
</dbReference>
<keyword evidence="2" id="KW-0408">Iron</keyword>
<evidence type="ECO:0000256" key="1">
    <source>
        <dbReference type="ARBA" id="ARBA00008416"/>
    </source>
</evidence>
<gene>
    <name evidence="6" type="ORF">GII30_01875</name>
</gene>
<dbReference type="EMBL" id="CP045810">
    <property type="protein sequence ID" value="QHN38097.1"/>
    <property type="molecule type" value="Genomic_DNA"/>
</dbReference>
<accession>A0A857KEX5</accession>
<feature type="domain" description="Pirin N-terminal" evidence="4">
    <location>
        <begin position="20"/>
        <end position="133"/>
    </location>
</feature>
<feature type="binding site" evidence="2">
    <location>
        <position position="68"/>
    </location>
    <ligand>
        <name>Fe cation</name>
        <dbReference type="ChEBI" id="CHEBI:24875"/>
    </ligand>
</feature>
<evidence type="ECO:0000256" key="3">
    <source>
        <dbReference type="RuleBase" id="RU003457"/>
    </source>
</evidence>
<feature type="binding site" evidence="2">
    <location>
        <position position="70"/>
    </location>
    <ligand>
        <name>Fe cation</name>
        <dbReference type="ChEBI" id="CHEBI:24875"/>
    </ligand>
</feature>
<feature type="binding site" evidence="2">
    <location>
        <position position="112"/>
    </location>
    <ligand>
        <name>Fe cation</name>
        <dbReference type="ChEBI" id="CHEBI:24875"/>
    </ligand>
</feature>
<dbReference type="CDD" id="cd02910">
    <property type="entry name" value="cupin_Yhhw_N"/>
    <property type="match status" value="1"/>
</dbReference>
<dbReference type="InterPro" id="IPR011051">
    <property type="entry name" value="RmlC_Cupin_sf"/>
</dbReference>
<dbReference type="InterPro" id="IPR041602">
    <property type="entry name" value="Quercetinase_C"/>
</dbReference>
<evidence type="ECO:0000256" key="2">
    <source>
        <dbReference type="PIRSR" id="PIRSR006232-1"/>
    </source>
</evidence>
<dbReference type="InterPro" id="IPR012093">
    <property type="entry name" value="Pirin"/>
</dbReference>
<dbReference type="AlphaFoldDB" id="A0A857KEX5"/>
<dbReference type="PANTHER" id="PTHR43212">
    <property type="entry name" value="QUERCETIN 2,3-DIOXYGENASE"/>
    <property type="match status" value="1"/>
</dbReference>
<dbReference type="InterPro" id="IPR014710">
    <property type="entry name" value="RmlC-like_jellyroll"/>
</dbReference>
<feature type="domain" description="Quercetin 2,3-dioxygenase C-terminal cupin" evidence="5">
    <location>
        <begin position="161"/>
        <end position="242"/>
    </location>
</feature>
<reference evidence="6" key="1">
    <citation type="journal article" date="2021" name="Nat. Microbiol.">
        <title>Cocultivation of an ultrasmall environmental parasitic bacterium with lytic ability against bacteria associated with wastewater foams.</title>
        <authorList>
            <person name="Batinovic S."/>
            <person name="Rose J.J.A."/>
            <person name="Ratcliffe J."/>
            <person name="Seviour R.J."/>
            <person name="Petrovski S."/>
        </authorList>
    </citation>
    <scope>NUCLEOTIDE SEQUENCE</scope>
    <source>
        <strain evidence="6">CON44</strain>
    </source>
</reference>
<keyword evidence="2" id="KW-0479">Metal-binding</keyword>
<feature type="binding site" evidence="2">
    <location>
        <position position="114"/>
    </location>
    <ligand>
        <name>Fe cation</name>
        <dbReference type="ChEBI" id="CHEBI:24875"/>
    </ligand>
</feature>